<organism evidence="2 3">
    <name type="scientific">Clathrus columnatus</name>
    <dbReference type="NCBI Taxonomy" id="1419009"/>
    <lineage>
        <taxon>Eukaryota</taxon>
        <taxon>Fungi</taxon>
        <taxon>Dikarya</taxon>
        <taxon>Basidiomycota</taxon>
        <taxon>Agaricomycotina</taxon>
        <taxon>Agaricomycetes</taxon>
        <taxon>Phallomycetidae</taxon>
        <taxon>Phallales</taxon>
        <taxon>Clathraceae</taxon>
        <taxon>Clathrus</taxon>
    </lineage>
</organism>
<keyword evidence="3" id="KW-1185">Reference proteome</keyword>
<feature type="compositionally biased region" description="Low complexity" evidence="1">
    <location>
        <begin position="303"/>
        <end position="313"/>
    </location>
</feature>
<evidence type="ECO:0000313" key="2">
    <source>
        <dbReference type="EMBL" id="GJJ15154.1"/>
    </source>
</evidence>
<feature type="compositionally biased region" description="Pro residues" evidence="1">
    <location>
        <begin position="405"/>
        <end position="415"/>
    </location>
</feature>
<evidence type="ECO:0000256" key="1">
    <source>
        <dbReference type="SAM" id="MobiDB-lite"/>
    </source>
</evidence>
<evidence type="ECO:0000313" key="3">
    <source>
        <dbReference type="Proteomes" id="UP001050691"/>
    </source>
</evidence>
<feature type="compositionally biased region" description="Polar residues" evidence="1">
    <location>
        <begin position="286"/>
        <end position="295"/>
    </location>
</feature>
<comment type="caution">
    <text evidence="2">The sequence shown here is derived from an EMBL/GenBank/DDBJ whole genome shotgun (WGS) entry which is preliminary data.</text>
</comment>
<dbReference type="Proteomes" id="UP001050691">
    <property type="component" value="Unassembled WGS sequence"/>
</dbReference>
<feature type="region of interest" description="Disordered" evidence="1">
    <location>
        <begin position="451"/>
        <end position="513"/>
    </location>
</feature>
<name>A0AAV5APR4_9AGAM</name>
<feature type="compositionally biased region" description="Basic and acidic residues" evidence="1">
    <location>
        <begin position="325"/>
        <end position="341"/>
    </location>
</feature>
<feature type="compositionally biased region" description="Basic and acidic residues" evidence="1">
    <location>
        <begin position="351"/>
        <end position="360"/>
    </location>
</feature>
<dbReference type="EMBL" id="BPWL01000010">
    <property type="protein sequence ID" value="GJJ15154.1"/>
    <property type="molecule type" value="Genomic_DNA"/>
</dbReference>
<gene>
    <name evidence="2" type="ORF">Clacol_009429</name>
</gene>
<protein>
    <submittedName>
        <fullName evidence="2">Uncharacterized protein</fullName>
    </submittedName>
</protein>
<feature type="region of interest" description="Disordered" evidence="1">
    <location>
        <begin position="275"/>
        <end position="430"/>
    </location>
</feature>
<feature type="compositionally biased region" description="Pro residues" evidence="1">
    <location>
        <begin position="314"/>
        <end position="324"/>
    </location>
</feature>
<proteinExistence type="predicted"/>
<accession>A0AAV5APR4</accession>
<reference evidence="2" key="1">
    <citation type="submission" date="2021-10" db="EMBL/GenBank/DDBJ databases">
        <title>De novo Genome Assembly of Clathrus columnatus (Basidiomycota, Fungi) Using Illumina and Nanopore Sequence Data.</title>
        <authorList>
            <person name="Ogiso-Tanaka E."/>
            <person name="Itagaki H."/>
            <person name="Hosoya T."/>
            <person name="Hosaka K."/>
        </authorList>
    </citation>
    <scope>NUCLEOTIDE SEQUENCE</scope>
    <source>
        <strain evidence="2">MO-923</strain>
    </source>
</reference>
<feature type="compositionally biased region" description="Basic and acidic residues" evidence="1">
    <location>
        <begin position="463"/>
        <end position="490"/>
    </location>
</feature>
<sequence length="682" mass="76415">MAFNFNYNVNTNNNGSASNYPRTATALTSADGEKLIPPAALDKFFPSPQEPTGKSLGACKQAIFADHILDKCGLCQFICSSPSPKPRSKSIKFPPGPNHEHGLTYDADQAVVTDPEMRNLHMQDNHRNMTPGMRADVNSISSAHSRCPTSITHASTDHTPLPCHYSPSQDATSIPDNEPGIYEQISRNVWRCTYQECKTVTRGTRNRTRHIGKHAKQEHKLIDEGILKRKDAIAIPKAQMLTYEWNSALPPAFSRFLLKPVMTQLSFVDSEVDDKFQEPQPWGTGNKKSFNNWSNEDAPIVPPRSRSIIIRPPATSPSPPPPELPPKKETYPNRNRTKDIKPYTGLEGDTDGGRWKRDWGIPEEDWDLNGSKYTDEGSWGKGWGSPPRNNNNIAPRSHPIVTHPPASPPPAPSELPPKNLNHDRTDIEPYLDNGIWDKSEKDYDLDDSKHTDAGGWGKGWGPPEKDYSLDDGKYSESDALGRGKARDISVRKATISKSPSRSPSPSGSSPVRENKADAFFIPPIFGNSEGYYLQFHELLRPGPNKINWDVTQSPYEFVYYRKGKHVPNLGPGCPFCEYRNVQIPTKWTVTIGMVLWSIYVQLVLAPIAPEDWFDLADGRDYPHQMKVIASKKRADIRDNPRASRLTWGDMLEKKVYFGGIVDFVEKPAHGGNLPTFIVKFEE</sequence>
<dbReference type="AlphaFoldDB" id="A0AAV5APR4"/>
<feature type="compositionally biased region" description="Low complexity" evidence="1">
    <location>
        <begin position="496"/>
        <end position="510"/>
    </location>
</feature>